<organism evidence="2 3">
    <name type="scientific">Opisthorchis viverrini</name>
    <name type="common">Southeast Asian liver fluke</name>
    <dbReference type="NCBI Taxonomy" id="6198"/>
    <lineage>
        <taxon>Eukaryota</taxon>
        <taxon>Metazoa</taxon>
        <taxon>Spiralia</taxon>
        <taxon>Lophotrochozoa</taxon>
        <taxon>Platyhelminthes</taxon>
        <taxon>Trematoda</taxon>
        <taxon>Digenea</taxon>
        <taxon>Opisthorchiida</taxon>
        <taxon>Opisthorchiata</taxon>
        <taxon>Opisthorchiidae</taxon>
        <taxon>Opisthorchis</taxon>
    </lineage>
</organism>
<dbReference type="AlphaFoldDB" id="A0A074ZY28"/>
<evidence type="ECO:0000313" key="3">
    <source>
        <dbReference type="Proteomes" id="UP000054324"/>
    </source>
</evidence>
<dbReference type="Proteomes" id="UP000054324">
    <property type="component" value="Unassembled WGS sequence"/>
</dbReference>
<reference evidence="2 3" key="1">
    <citation type="submission" date="2013-11" db="EMBL/GenBank/DDBJ databases">
        <title>Opisthorchis viverrini - life in the bile duct.</title>
        <authorList>
            <person name="Young N.D."/>
            <person name="Nagarajan N."/>
            <person name="Lin S.J."/>
            <person name="Korhonen P.K."/>
            <person name="Jex A.R."/>
            <person name="Hall R.S."/>
            <person name="Safavi-Hemami H."/>
            <person name="Kaewkong W."/>
            <person name="Bertrand D."/>
            <person name="Gao S."/>
            <person name="Seet Q."/>
            <person name="Wongkham S."/>
            <person name="Teh B.T."/>
            <person name="Wongkham C."/>
            <person name="Intapan P.M."/>
            <person name="Maleewong W."/>
            <person name="Yang X."/>
            <person name="Hu M."/>
            <person name="Wang Z."/>
            <person name="Hofmann A."/>
            <person name="Sternberg P.W."/>
            <person name="Tan P."/>
            <person name="Wang J."/>
            <person name="Gasser R.B."/>
        </authorList>
    </citation>
    <scope>NUCLEOTIDE SEQUENCE [LARGE SCALE GENOMIC DNA]</scope>
</reference>
<dbReference type="RefSeq" id="XP_009176166.1">
    <property type="nucleotide sequence ID" value="XM_009177902.1"/>
</dbReference>
<feature type="region of interest" description="Disordered" evidence="1">
    <location>
        <begin position="85"/>
        <end position="119"/>
    </location>
</feature>
<feature type="compositionally biased region" description="Polar residues" evidence="1">
    <location>
        <begin position="85"/>
        <end position="113"/>
    </location>
</feature>
<gene>
    <name evidence="2" type="ORF">T265_11286</name>
</gene>
<protein>
    <submittedName>
        <fullName evidence="2">Uncharacterized protein</fullName>
    </submittedName>
</protein>
<sequence>MFTSKSFLSLREYARRPALTEDISISGPKNGDETHLIKCHDGKRGLARTGPSLKQANPKDGSEVAMVATGDKNNGYGHITFTNENHDTSCNSPSAQRLHSKQHTTSVTSSSLAISCLKD</sequence>
<dbReference type="CTD" id="20325454"/>
<evidence type="ECO:0000256" key="1">
    <source>
        <dbReference type="SAM" id="MobiDB-lite"/>
    </source>
</evidence>
<feature type="region of interest" description="Disordered" evidence="1">
    <location>
        <begin position="41"/>
        <end position="61"/>
    </location>
</feature>
<name>A0A074ZY28_OPIVI</name>
<accession>A0A074ZY28</accession>
<proteinExistence type="predicted"/>
<dbReference type="EMBL" id="KL597094">
    <property type="protein sequence ID" value="KER20089.1"/>
    <property type="molecule type" value="Genomic_DNA"/>
</dbReference>
<evidence type="ECO:0000313" key="2">
    <source>
        <dbReference type="EMBL" id="KER20089.1"/>
    </source>
</evidence>
<keyword evidence="3" id="KW-1185">Reference proteome</keyword>
<dbReference type="GeneID" id="20325454"/>
<dbReference type="KEGG" id="ovi:T265_11286"/>